<dbReference type="GO" id="GO:0003677">
    <property type="term" value="F:DNA binding"/>
    <property type="evidence" value="ECO:0007669"/>
    <property type="project" value="InterPro"/>
</dbReference>
<organism evidence="2 3">
    <name type="scientific">Plebeiibacterium marinum</name>
    <dbReference type="NCBI Taxonomy" id="2992111"/>
    <lineage>
        <taxon>Bacteria</taxon>
        <taxon>Pseudomonadati</taxon>
        <taxon>Bacteroidota</taxon>
        <taxon>Bacteroidia</taxon>
        <taxon>Marinilabiliales</taxon>
        <taxon>Marinilabiliaceae</taxon>
        <taxon>Plebeiibacterium</taxon>
    </lineage>
</organism>
<dbReference type="SUPFAM" id="SSF47413">
    <property type="entry name" value="lambda repressor-like DNA-binding domains"/>
    <property type="match status" value="1"/>
</dbReference>
<feature type="domain" description="HTH cro/C1-type" evidence="1">
    <location>
        <begin position="45"/>
        <end position="69"/>
    </location>
</feature>
<dbReference type="Proteomes" id="UP001207408">
    <property type="component" value="Unassembled WGS sequence"/>
</dbReference>
<dbReference type="Gene3D" id="1.10.260.40">
    <property type="entry name" value="lambda repressor-like DNA-binding domains"/>
    <property type="match status" value="1"/>
</dbReference>
<evidence type="ECO:0000313" key="3">
    <source>
        <dbReference type="Proteomes" id="UP001207408"/>
    </source>
</evidence>
<comment type="caution">
    <text evidence="2">The sequence shown here is derived from an EMBL/GenBank/DDBJ whole genome shotgun (WGS) entry which is preliminary data.</text>
</comment>
<dbReference type="AlphaFoldDB" id="A0AAE3MDP8"/>
<gene>
    <name evidence="2" type="ORF">OM074_09425</name>
</gene>
<dbReference type="EMBL" id="JAPDPI010000016">
    <property type="protein sequence ID" value="MCW3805849.1"/>
    <property type="molecule type" value="Genomic_DNA"/>
</dbReference>
<name>A0AAE3MDP8_9BACT</name>
<dbReference type="CDD" id="cd00093">
    <property type="entry name" value="HTH_XRE"/>
    <property type="match status" value="1"/>
</dbReference>
<dbReference type="RefSeq" id="WP_301199213.1">
    <property type="nucleotide sequence ID" value="NZ_JAPDPI010000016.1"/>
</dbReference>
<proteinExistence type="predicted"/>
<accession>A0AAE3MDP8</accession>
<reference evidence="2" key="1">
    <citation type="submission" date="2022-10" db="EMBL/GenBank/DDBJ databases">
        <authorList>
            <person name="Yu W.X."/>
        </authorList>
    </citation>
    <scope>NUCLEOTIDE SEQUENCE</scope>
    <source>
        <strain evidence="2">D04</strain>
    </source>
</reference>
<protein>
    <submittedName>
        <fullName evidence="2">Helix-turn-helix transcriptional regulator</fullName>
    </submittedName>
</protein>
<dbReference type="InterPro" id="IPR010982">
    <property type="entry name" value="Lambda_DNA-bd_dom_sf"/>
</dbReference>
<sequence>MISNSNIQAIFFKAIKEKLGANYSLVHEISELLKISYDSAYRRLRGEKSISMQEAIELAKHFDISFDELLNNDSNYISFKHYPVQPGKFSGLKWLDFIYYYINLIHQHPFKEIVYAAKDPPIFQYFQFPEIAAFKFFFWGKTLFSSAELEDKKFDVRSIHPEIEQKCKHISNISTKIPTTEIWNEDTFRILMRQIEYYWVSGYFKGKDDLSILLDKIEIWLEHNKKEAELGMRFLIGEELKGIENSYTLYENEVVLNDNTIHVSCGDTCSVFMTYNVLGLLVSSNPDFCMGIENFQKAILSKSNLISQVGEKERNRFFNKLHMMTENFRATHGV</sequence>
<dbReference type="InterPro" id="IPR001387">
    <property type="entry name" value="Cro/C1-type_HTH"/>
</dbReference>
<keyword evidence="3" id="KW-1185">Reference proteome</keyword>
<dbReference type="PROSITE" id="PS50943">
    <property type="entry name" value="HTH_CROC1"/>
    <property type="match status" value="1"/>
</dbReference>
<evidence type="ECO:0000259" key="1">
    <source>
        <dbReference type="PROSITE" id="PS50943"/>
    </source>
</evidence>
<evidence type="ECO:0000313" key="2">
    <source>
        <dbReference type="EMBL" id="MCW3805849.1"/>
    </source>
</evidence>